<dbReference type="OrthoDB" id="9807195at2"/>
<dbReference type="InterPro" id="IPR050273">
    <property type="entry name" value="GppA/Ppx_hydrolase"/>
</dbReference>
<dbReference type="AlphaFoldDB" id="Q7VDC4"/>
<dbReference type="PANTHER" id="PTHR30005:SF0">
    <property type="entry name" value="RETROGRADE REGULATION PROTEIN 2"/>
    <property type="match status" value="1"/>
</dbReference>
<dbReference type="PATRIC" id="fig|167539.5.peg.467"/>
<dbReference type="eggNOG" id="COG0248">
    <property type="taxonomic scope" value="Bacteria"/>
</dbReference>
<dbReference type="KEGG" id="pma:Pro_0456"/>
<dbReference type="Proteomes" id="UP000001420">
    <property type="component" value="Chromosome"/>
</dbReference>
<accession>Q7VDC4</accession>
<proteinExistence type="inferred from homology"/>
<organism evidence="5 6">
    <name type="scientific">Prochlorococcus marinus (strain SARG / CCMP1375 / SS120)</name>
    <dbReference type="NCBI Taxonomy" id="167539"/>
    <lineage>
        <taxon>Bacteria</taxon>
        <taxon>Bacillati</taxon>
        <taxon>Cyanobacteriota</taxon>
        <taxon>Cyanophyceae</taxon>
        <taxon>Synechococcales</taxon>
        <taxon>Prochlorococcaceae</taxon>
        <taxon>Prochlorococcus</taxon>
    </lineage>
</organism>
<dbReference type="Gene3D" id="3.30.420.150">
    <property type="entry name" value="Exopolyphosphatase. Domain 2"/>
    <property type="match status" value="1"/>
</dbReference>
<dbReference type="EMBL" id="AE017126">
    <property type="protein sequence ID" value="AAP99502.1"/>
    <property type="molecule type" value="Genomic_DNA"/>
</dbReference>
<evidence type="ECO:0000256" key="2">
    <source>
        <dbReference type="ARBA" id="ARBA00022801"/>
    </source>
</evidence>
<dbReference type="Pfam" id="PF21447">
    <property type="entry name" value="Ppx-GppA_III"/>
    <property type="match status" value="1"/>
</dbReference>
<feature type="domain" description="Ppx/GppA phosphatase C-terminal" evidence="4">
    <location>
        <begin position="364"/>
        <end position="538"/>
    </location>
</feature>
<dbReference type="InterPro" id="IPR048950">
    <property type="entry name" value="Ppx_GppA_C"/>
</dbReference>
<dbReference type="HOGENOM" id="CLU_025908_4_2_3"/>
<evidence type="ECO:0000259" key="4">
    <source>
        <dbReference type="Pfam" id="PF21447"/>
    </source>
</evidence>
<comment type="similarity">
    <text evidence="1">Belongs to the GppA/Ppx family.</text>
</comment>
<evidence type="ECO:0000313" key="5">
    <source>
        <dbReference type="EMBL" id="AAP99502.1"/>
    </source>
</evidence>
<dbReference type="SUPFAM" id="SSF109604">
    <property type="entry name" value="HD-domain/PDEase-like"/>
    <property type="match status" value="1"/>
</dbReference>
<dbReference type="SUPFAM" id="SSF53067">
    <property type="entry name" value="Actin-like ATPase domain"/>
    <property type="match status" value="2"/>
</dbReference>
<dbReference type="EnsemblBacteria" id="AAP99502">
    <property type="protein sequence ID" value="AAP99502"/>
    <property type="gene ID" value="Pro_0456"/>
</dbReference>
<protein>
    <submittedName>
        <fullName evidence="5">Exopolyphosphatase</fullName>
    </submittedName>
</protein>
<dbReference type="Pfam" id="PF02541">
    <property type="entry name" value="Ppx-GppA"/>
    <property type="match status" value="1"/>
</dbReference>
<dbReference type="Gene3D" id="1.10.3210.10">
    <property type="entry name" value="Hypothetical protein af1432"/>
    <property type="match status" value="1"/>
</dbReference>
<dbReference type="GO" id="GO:0016462">
    <property type="term" value="F:pyrophosphatase activity"/>
    <property type="evidence" value="ECO:0007669"/>
    <property type="project" value="TreeGrafter"/>
</dbReference>
<dbReference type="STRING" id="167539.Pro_0456"/>
<keyword evidence="6" id="KW-1185">Reference proteome</keyword>
<name>Q7VDC4_PROMA</name>
<gene>
    <name evidence="5" type="primary">gppA</name>
    <name evidence="5" type="ordered locus">Pro_0456</name>
</gene>
<dbReference type="InterPro" id="IPR030673">
    <property type="entry name" value="PyroPPase_GppA_Ppx"/>
</dbReference>
<sequence>MGLVVSKSPVEITGEESISTSHAEIYQSKDSRFRNNEKIRRVAAVDIGTNSIHLVIASVDPSLNTFSIDLAEKSSTRLGNRDPENGDLTESAKERTIETLKRFKDLAFSHKVDEILLAATSAVREAPNGAGFLQQINANLGLEVELVSGPEEARLIYLGVLSGMPFGETPHILLDIGGGSTELVLADGQDARALTSTRLGAVSLQRDFVKEEPISSQRLEFLKTFIQGSLEPAINKVCSRINEGEKTALVATSGTALAIGTLAASEQQNFEFRKHGYKFTKEQLDKLIEKLLIMTPDQRRKLPSISDRRAEIIVPGALIMQVAMQMLDIEEVILSERALREGLVVDWMFRKGLLKDRFSFQGSIRERTVIHQLERFSVNRQRAERVAANALDIYDNTHGALHHDEGDGRDLLWAAALLHSCGQHINLASFHKHSWYLIRHGELLGYSQAEHLMVAAIARYHRKSLPKKRHEAWQSLFNKEHRRIVSEMSLILRLSAALDRRPEPAIASLRVACSSSEIIFYLVPEGTKQNLALEIWSLSNCIPIVKSLTGFDLKVLVD</sequence>
<dbReference type="PANTHER" id="PTHR30005">
    <property type="entry name" value="EXOPOLYPHOSPHATASE"/>
    <property type="match status" value="1"/>
</dbReference>
<feature type="domain" description="Ppx/GppA phosphatase N-terminal" evidence="3">
    <location>
        <begin position="56"/>
        <end position="348"/>
    </location>
</feature>
<dbReference type="InterPro" id="IPR043129">
    <property type="entry name" value="ATPase_NBD"/>
</dbReference>
<keyword evidence="2" id="KW-0378">Hydrolase</keyword>
<evidence type="ECO:0000256" key="1">
    <source>
        <dbReference type="ARBA" id="ARBA00007125"/>
    </source>
</evidence>
<dbReference type="Gene3D" id="3.30.420.40">
    <property type="match status" value="1"/>
</dbReference>
<reference evidence="5 6" key="1">
    <citation type="journal article" date="2003" name="Proc. Natl. Acad. Sci. U.S.A.">
        <title>Genome sequence of the cyanobacterium Prochlorococcus marinus SS120, a nearly minimal oxyphototrophic genome.</title>
        <authorList>
            <person name="Dufresne A."/>
            <person name="Salanoubat M."/>
            <person name="Partensky F."/>
            <person name="Artiguenave F."/>
            <person name="Axmann I.M."/>
            <person name="Barbe V."/>
            <person name="Duprat S."/>
            <person name="Galperin M.Y."/>
            <person name="Koonin E.V."/>
            <person name="Le Gall F."/>
            <person name="Makarova K.S."/>
            <person name="Ostrowski M."/>
            <person name="Oztas S."/>
            <person name="Robert C."/>
            <person name="Rogozin I.B."/>
            <person name="Scanlan D.J."/>
            <person name="Tandeau de Marsac N."/>
            <person name="Weissenbach J."/>
            <person name="Wincker P."/>
            <person name="Wolf Y.I."/>
            <person name="Hess W.R."/>
        </authorList>
    </citation>
    <scope>NUCLEOTIDE SEQUENCE [LARGE SCALE GENOMIC DNA]</scope>
    <source>
        <strain evidence="6">SARG / CCMP1375 / SS120</strain>
    </source>
</reference>
<evidence type="ECO:0000259" key="3">
    <source>
        <dbReference type="Pfam" id="PF02541"/>
    </source>
</evidence>
<evidence type="ECO:0000313" key="6">
    <source>
        <dbReference type="Proteomes" id="UP000001420"/>
    </source>
</evidence>
<dbReference type="CDD" id="cd24006">
    <property type="entry name" value="ASKHA_NBD_PPX_GppA"/>
    <property type="match status" value="1"/>
</dbReference>
<dbReference type="InterPro" id="IPR003695">
    <property type="entry name" value="Ppx_GppA_N"/>
</dbReference>
<dbReference type="PIRSF" id="PIRSF001267">
    <property type="entry name" value="Pyrophosphatase_GppA_Ppx"/>
    <property type="match status" value="1"/>
</dbReference>